<feature type="transmembrane region" description="Helical" evidence="7">
    <location>
        <begin position="104"/>
        <end position="123"/>
    </location>
</feature>
<dbReference type="GO" id="GO:0005886">
    <property type="term" value="C:plasma membrane"/>
    <property type="evidence" value="ECO:0007669"/>
    <property type="project" value="UniProtKB-SubCell"/>
</dbReference>
<keyword evidence="6 7" id="KW-0472">Membrane</keyword>
<evidence type="ECO:0000259" key="8">
    <source>
        <dbReference type="PROSITE" id="PS50928"/>
    </source>
</evidence>
<accession>A0A381XCH0</accession>
<keyword evidence="3" id="KW-1003">Cell membrane</keyword>
<comment type="subcellular location">
    <subcellularLocation>
        <location evidence="1">Cell membrane</location>
        <topology evidence="1">Multi-pass membrane protein</topology>
    </subcellularLocation>
</comment>
<dbReference type="EMBL" id="UINC01014537">
    <property type="protein sequence ID" value="SVA61943.1"/>
    <property type="molecule type" value="Genomic_DNA"/>
</dbReference>
<feature type="transmembrane region" description="Helical" evidence="7">
    <location>
        <begin position="274"/>
        <end position="299"/>
    </location>
</feature>
<keyword evidence="4 7" id="KW-0812">Transmembrane</keyword>
<evidence type="ECO:0000256" key="1">
    <source>
        <dbReference type="ARBA" id="ARBA00004651"/>
    </source>
</evidence>
<evidence type="ECO:0000256" key="2">
    <source>
        <dbReference type="ARBA" id="ARBA00022448"/>
    </source>
</evidence>
<dbReference type="AlphaFoldDB" id="A0A381XCH0"/>
<evidence type="ECO:0000256" key="4">
    <source>
        <dbReference type="ARBA" id="ARBA00022692"/>
    </source>
</evidence>
<dbReference type="InterPro" id="IPR000515">
    <property type="entry name" value="MetI-like"/>
</dbReference>
<dbReference type="InterPro" id="IPR035906">
    <property type="entry name" value="MetI-like_sf"/>
</dbReference>
<evidence type="ECO:0000313" key="9">
    <source>
        <dbReference type="EMBL" id="SVA61943.1"/>
    </source>
</evidence>
<feature type="transmembrane region" description="Helical" evidence="7">
    <location>
        <begin position="171"/>
        <end position="189"/>
    </location>
</feature>
<dbReference type="SUPFAM" id="SSF161098">
    <property type="entry name" value="MetI-like"/>
    <property type="match status" value="1"/>
</dbReference>
<evidence type="ECO:0000256" key="5">
    <source>
        <dbReference type="ARBA" id="ARBA00022989"/>
    </source>
</evidence>
<feature type="transmembrane region" description="Helical" evidence="7">
    <location>
        <begin position="9"/>
        <end position="29"/>
    </location>
</feature>
<keyword evidence="5 7" id="KW-1133">Transmembrane helix</keyword>
<protein>
    <recommendedName>
        <fullName evidence="8">ABC transmembrane type-1 domain-containing protein</fullName>
    </recommendedName>
</protein>
<evidence type="ECO:0000256" key="3">
    <source>
        <dbReference type="ARBA" id="ARBA00022475"/>
    </source>
</evidence>
<dbReference type="GO" id="GO:0071916">
    <property type="term" value="F:dipeptide transmembrane transporter activity"/>
    <property type="evidence" value="ECO:0007669"/>
    <property type="project" value="TreeGrafter"/>
</dbReference>
<feature type="domain" description="ABC transmembrane type-1" evidence="8">
    <location>
        <begin position="96"/>
        <end position="297"/>
    </location>
</feature>
<dbReference type="PANTHER" id="PTHR43163">
    <property type="entry name" value="DIPEPTIDE TRANSPORT SYSTEM PERMEASE PROTEIN DPPB-RELATED"/>
    <property type="match status" value="1"/>
</dbReference>
<dbReference type="PROSITE" id="PS50928">
    <property type="entry name" value="ABC_TM1"/>
    <property type="match status" value="1"/>
</dbReference>
<keyword evidence="2" id="KW-0813">Transport</keyword>
<reference evidence="9" key="1">
    <citation type="submission" date="2018-05" db="EMBL/GenBank/DDBJ databases">
        <authorList>
            <person name="Lanie J.A."/>
            <person name="Ng W.-L."/>
            <person name="Kazmierczak K.M."/>
            <person name="Andrzejewski T.M."/>
            <person name="Davidsen T.M."/>
            <person name="Wayne K.J."/>
            <person name="Tettelin H."/>
            <person name="Glass J.I."/>
            <person name="Rusch D."/>
            <person name="Podicherti R."/>
            <person name="Tsui H.-C.T."/>
            <person name="Winkler M.E."/>
        </authorList>
    </citation>
    <scope>NUCLEOTIDE SEQUENCE</scope>
</reference>
<dbReference type="PANTHER" id="PTHR43163:SF6">
    <property type="entry name" value="DIPEPTIDE TRANSPORT SYSTEM PERMEASE PROTEIN DPPB-RELATED"/>
    <property type="match status" value="1"/>
</dbReference>
<feature type="transmembrane region" description="Helical" evidence="7">
    <location>
        <begin position="135"/>
        <end position="159"/>
    </location>
</feature>
<evidence type="ECO:0000256" key="6">
    <source>
        <dbReference type="ARBA" id="ARBA00023136"/>
    </source>
</evidence>
<dbReference type="Pfam" id="PF00528">
    <property type="entry name" value="BPD_transp_1"/>
    <property type="match status" value="1"/>
</dbReference>
<name>A0A381XCH0_9ZZZZ</name>
<dbReference type="CDD" id="cd06261">
    <property type="entry name" value="TM_PBP2"/>
    <property type="match status" value="1"/>
</dbReference>
<sequence>MARFLALRFGYIVLVMIGVSVLVFSLSRLSGDPRYLYMTPGSRWSQEVWDARGRELGLDKPPVVQYLVWAGRAVRGDFGDSVWHKRNSLDVIIDRAPATIQLSGIAYVLAIFMGIGLGIASAVRRGTLIDLVIRGFALIGQAAPPFLIAIVLIFIFAVNLDWLPTSRRGDWTNFVLPVVTLAWLASASITRITRSALLEVLDSEYIKLARAKGVGRTKIIFKHALKNALIAPLTVAAILFASFITGTVVVETVFAWPGLGRLAVDATLNNDFPLVTGLTVICAAVYLLSSLIADLLYAYTDPRIRIY</sequence>
<feature type="transmembrane region" description="Helical" evidence="7">
    <location>
        <begin position="228"/>
        <end position="254"/>
    </location>
</feature>
<organism evidence="9">
    <name type="scientific">marine metagenome</name>
    <dbReference type="NCBI Taxonomy" id="408172"/>
    <lineage>
        <taxon>unclassified sequences</taxon>
        <taxon>metagenomes</taxon>
        <taxon>ecological metagenomes</taxon>
    </lineage>
</organism>
<dbReference type="Gene3D" id="1.10.3720.10">
    <property type="entry name" value="MetI-like"/>
    <property type="match status" value="1"/>
</dbReference>
<evidence type="ECO:0000256" key="7">
    <source>
        <dbReference type="SAM" id="Phobius"/>
    </source>
</evidence>
<proteinExistence type="predicted"/>
<gene>
    <name evidence="9" type="ORF">METZ01_LOCUS114797</name>
</gene>